<evidence type="ECO:0000313" key="1">
    <source>
        <dbReference type="EMBL" id="KAF7807972.1"/>
    </source>
</evidence>
<accession>A0A834SQJ8</accession>
<dbReference type="Proteomes" id="UP000634136">
    <property type="component" value="Unassembled WGS sequence"/>
</dbReference>
<proteinExistence type="predicted"/>
<organism evidence="1 2">
    <name type="scientific">Senna tora</name>
    <dbReference type="NCBI Taxonomy" id="362788"/>
    <lineage>
        <taxon>Eukaryota</taxon>
        <taxon>Viridiplantae</taxon>
        <taxon>Streptophyta</taxon>
        <taxon>Embryophyta</taxon>
        <taxon>Tracheophyta</taxon>
        <taxon>Spermatophyta</taxon>
        <taxon>Magnoliopsida</taxon>
        <taxon>eudicotyledons</taxon>
        <taxon>Gunneridae</taxon>
        <taxon>Pentapetalae</taxon>
        <taxon>rosids</taxon>
        <taxon>fabids</taxon>
        <taxon>Fabales</taxon>
        <taxon>Fabaceae</taxon>
        <taxon>Caesalpinioideae</taxon>
        <taxon>Cassia clade</taxon>
        <taxon>Senna</taxon>
    </lineage>
</organism>
<dbReference type="AlphaFoldDB" id="A0A834SQJ8"/>
<gene>
    <name evidence="1" type="ORF">G2W53_040133</name>
</gene>
<comment type="caution">
    <text evidence="1">The sequence shown here is derived from an EMBL/GenBank/DDBJ whole genome shotgun (WGS) entry which is preliminary data.</text>
</comment>
<reference evidence="1" key="1">
    <citation type="submission" date="2020-09" db="EMBL/GenBank/DDBJ databases">
        <title>Genome-Enabled Discovery of Anthraquinone Biosynthesis in Senna tora.</title>
        <authorList>
            <person name="Kang S.-H."/>
            <person name="Pandey R.P."/>
            <person name="Lee C.-M."/>
            <person name="Sim J.-S."/>
            <person name="Jeong J.-T."/>
            <person name="Choi B.-S."/>
            <person name="Jung M."/>
            <person name="Ginzburg D."/>
            <person name="Zhao K."/>
            <person name="Won S.Y."/>
            <person name="Oh T.-J."/>
            <person name="Yu Y."/>
            <person name="Kim N.-H."/>
            <person name="Lee O.R."/>
            <person name="Lee T.-H."/>
            <person name="Bashyal P."/>
            <person name="Kim T.-S."/>
            <person name="Lee W.-H."/>
            <person name="Kawkins C."/>
            <person name="Kim C.-K."/>
            <person name="Kim J.S."/>
            <person name="Ahn B.O."/>
            <person name="Rhee S.Y."/>
            <person name="Sohng J.K."/>
        </authorList>
    </citation>
    <scope>NUCLEOTIDE SEQUENCE</scope>
    <source>
        <tissue evidence="1">Leaf</tissue>
    </source>
</reference>
<protein>
    <submittedName>
        <fullName evidence="1">Uncharacterized protein</fullName>
    </submittedName>
</protein>
<keyword evidence="2" id="KW-1185">Reference proteome</keyword>
<sequence length="39" mass="4732">MCVNASRVCGRREIQHLQEEAELQKEKRWSQKKHVFSDF</sequence>
<name>A0A834SQJ8_9FABA</name>
<dbReference type="EMBL" id="JAAIUW010000012">
    <property type="protein sequence ID" value="KAF7807972.1"/>
    <property type="molecule type" value="Genomic_DNA"/>
</dbReference>
<evidence type="ECO:0000313" key="2">
    <source>
        <dbReference type="Proteomes" id="UP000634136"/>
    </source>
</evidence>